<dbReference type="EMBL" id="JARBHA010000014">
    <property type="protein sequence ID" value="KAJ9681703.1"/>
    <property type="molecule type" value="Genomic_DNA"/>
</dbReference>
<name>A0AA38Z439_VITRO</name>
<comment type="caution">
    <text evidence="1">The sequence shown here is derived from an EMBL/GenBank/DDBJ whole genome shotgun (WGS) entry which is preliminary data.</text>
</comment>
<reference evidence="1 2" key="1">
    <citation type="journal article" date="2023" name="BMC Biotechnol.">
        <title>Vitis rotundifolia cv Carlos genome sequencing.</title>
        <authorList>
            <person name="Huff M."/>
            <person name="Hulse-Kemp A."/>
            <person name="Scheffler B."/>
            <person name="Youngblood R."/>
            <person name="Simpson S."/>
            <person name="Babiker E."/>
            <person name="Staton M."/>
        </authorList>
    </citation>
    <scope>NUCLEOTIDE SEQUENCE [LARGE SCALE GENOMIC DNA]</scope>
    <source>
        <tissue evidence="1">Leaf</tissue>
    </source>
</reference>
<organism evidence="1 2">
    <name type="scientific">Vitis rotundifolia</name>
    <name type="common">Muscadine grape</name>
    <dbReference type="NCBI Taxonomy" id="103349"/>
    <lineage>
        <taxon>Eukaryota</taxon>
        <taxon>Viridiplantae</taxon>
        <taxon>Streptophyta</taxon>
        <taxon>Embryophyta</taxon>
        <taxon>Tracheophyta</taxon>
        <taxon>Spermatophyta</taxon>
        <taxon>Magnoliopsida</taxon>
        <taxon>eudicotyledons</taxon>
        <taxon>Gunneridae</taxon>
        <taxon>Pentapetalae</taxon>
        <taxon>rosids</taxon>
        <taxon>Vitales</taxon>
        <taxon>Vitaceae</taxon>
        <taxon>Viteae</taxon>
        <taxon>Vitis</taxon>
    </lineage>
</organism>
<dbReference type="Proteomes" id="UP001168098">
    <property type="component" value="Unassembled WGS sequence"/>
</dbReference>
<gene>
    <name evidence="1" type="ORF">PVL29_017878</name>
</gene>
<proteinExistence type="predicted"/>
<protein>
    <submittedName>
        <fullName evidence="1">Uncharacterized protein</fullName>
    </submittedName>
</protein>
<keyword evidence="2" id="KW-1185">Reference proteome</keyword>
<sequence>MDTNDSLRSATSWHSMHAISQHYRRLWVSQGSNSFSVWIPGKCRKLKEREFIIQLR</sequence>
<evidence type="ECO:0000313" key="2">
    <source>
        <dbReference type="Proteomes" id="UP001168098"/>
    </source>
</evidence>
<evidence type="ECO:0000313" key="1">
    <source>
        <dbReference type="EMBL" id="KAJ9681703.1"/>
    </source>
</evidence>
<accession>A0AA38Z439</accession>
<dbReference type="AlphaFoldDB" id="A0AA38Z439"/>